<protein>
    <recommendedName>
        <fullName evidence="4">Beta-propeller fold lactonase family protein</fullName>
    </recommendedName>
</protein>
<dbReference type="SUPFAM" id="SSF50969">
    <property type="entry name" value="YVTN repeat-like/Quinoprotein amine dehydrogenase"/>
    <property type="match status" value="1"/>
</dbReference>
<reference evidence="3" key="1">
    <citation type="journal article" date="2019" name="Int. J. Syst. Evol. Microbiol.">
        <title>The Global Catalogue of Microorganisms (GCM) 10K type strain sequencing project: providing services to taxonomists for standard genome sequencing and annotation.</title>
        <authorList>
            <consortium name="The Broad Institute Genomics Platform"/>
            <consortium name="The Broad Institute Genome Sequencing Center for Infectious Disease"/>
            <person name="Wu L."/>
            <person name="Ma J."/>
        </authorList>
    </citation>
    <scope>NUCLEOTIDE SEQUENCE [LARGE SCALE GENOMIC DNA]</scope>
    <source>
        <strain evidence="3">LMG 29894</strain>
    </source>
</reference>
<name>A0ABV8MU59_9NEIS</name>
<dbReference type="EMBL" id="JBHSBU010000001">
    <property type="protein sequence ID" value="MFC4161274.1"/>
    <property type="molecule type" value="Genomic_DNA"/>
</dbReference>
<evidence type="ECO:0000313" key="2">
    <source>
        <dbReference type="EMBL" id="MFC4161274.1"/>
    </source>
</evidence>
<organism evidence="2 3">
    <name type="scientific">Chitinimonas lacunae</name>
    <dbReference type="NCBI Taxonomy" id="1963018"/>
    <lineage>
        <taxon>Bacteria</taxon>
        <taxon>Pseudomonadati</taxon>
        <taxon>Pseudomonadota</taxon>
        <taxon>Betaproteobacteria</taxon>
        <taxon>Neisseriales</taxon>
        <taxon>Chitinibacteraceae</taxon>
        <taxon>Chitinimonas</taxon>
    </lineage>
</organism>
<proteinExistence type="predicted"/>
<accession>A0ABV8MU59</accession>
<keyword evidence="1" id="KW-0732">Signal</keyword>
<evidence type="ECO:0008006" key="4">
    <source>
        <dbReference type="Google" id="ProtNLM"/>
    </source>
</evidence>
<dbReference type="Gene3D" id="2.130.10.10">
    <property type="entry name" value="YVTN repeat-like/Quinoprotein amine dehydrogenase"/>
    <property type="match status" value="1"/>
</dbReference>
<dbReference type="InterPro" id="IPR015943">
    <property type="entry name" value="WD40/YVTN_repeat-like_dom_sf"/>
</dbReference>
<keyword evidence="3" id="KW-1185">Reference proteome</keyword>
<dbReference type="Proteomes" id="UP001595791">
    <property type="component" value="Unassembled WGS sequence"/>
</dbReference>
<feature type="signal peptide" evidence="1">
    <location>
        <begin position="1"/>
        <end position="24"/>
    </location>
</feature>
<dbReference type="RefSeq" id="WP_378167024.1">
    <property type="nucleotide sequence ID" value="NZ_JBHSBU010000001.1"/>
</dbReference>
<evidence type="ECO:0000256" key="1">
    <source>
        <dbReference type="SAM" id="SignalP"/>
    </source>
</evidence>
<gene>
    <name evidence="2" type="ORF">ACFOW7_18200</name>
</gene>
<dbReference type="InterPro" id="IPR011044">
    <property type="entry name" value="Quino_amine_DH_bsu"/>
</dbReference>
<sequence length="479" mass="51828">MKLSAVSIALSTLMLGGFSASVLAADLPVLKPVNTFAAPLNINQMVYAPGAQLMFARQGDKTIVVLDTFTQAQISQKKMEESVVDLSLSPSGRYLFASEFGGQSVYGNPIRPSRFHRFDVRNRSWSTKNTAQVAYRVEAVGDDRFLALDQDQWVSLALMQWNGNEPTVKSVSRTGTSLYAGDIGYSHQTGLIAHSSAGMSPPELNVFKLEADGVVSKEKSEFLYYVSGTPIVSTDGSQVYFSGTQTHINNIRTKLREFPEVIIAATAKYAISRQKLYSAVTGEPVATLSGAVTALAINPNGSDFWVYNEGAATLSRYLLPSSVAFDVSTNELTKAGEVVVNWLAEEGASCSASGAKDWDGPVGRLGRKTVSIAVSSTLKIQCTVGQQVQESQARIVVRSQPDCLLDWAQTTYPKLFPTAPAGTGHYAPYTFRHYPANDQYLGVSSADSSVYLVTAAPERHFLNVGPLQDWLRTASCPLN</sequence>
<feature type="chain" id="PRO_5047460435" description="Beta-propeller fold lactonase family protein" evidence="1">
    <location>
        <begin position="25"/>
        <end position="479"/>
    </location>
</feature>
<evidence type="ECO:0000313" key="3">
    <source>
        <dbReference type="Proteomes" id="UP001595791"/>
    </source>
</evidence>
<comment type="caution">
    <text evidence="2">The sequence shown here is derived from an EMBL/GenBank/DDBJ whole genome shotgun (WGS) entry which is preliminary data.</text>
</comment>